<dbReference type="CDD" id="cd01392">
    <property type="entry name" value="HTH_LacI"/>
    <property type="match status" value="1"/>
</dbReference>
<gene>
    <name evidence="5" type="ORF">SAMN04487991_2017</name>
</gene>
<evidence type="ECO:0000313" key="5">
    <source>
        <dbReference type="EMBL" id="SFJ39175.1"/>
    </source>
</evidence>
<dbReference type="Gene3D" id="3.40.50.2300">
    <property type="match status" value="2"/>
</dbReference>
<dbReference type="InterPro" id="IPR010982">
    <property type="entry name" value="Lambda_DNA-bd_dom_sf"/>
</dbReference>
<dbReference type="SMART" id="SM00354">
    <property type="entry name" value="HTH_LACI"/>
    <property type="match status" value="1"/>
</dbReference>
<dbReference type="Gene3D" id="1.10.260.40">
    <property type="entry name" value="lambda repressor-like DNA-binding domains"/>
    <property type="match status" value="1"/>
</dbReference>
<evidence type="ECO:0000256" key="2">
    <source>
        <dbReference type="ARBA" id="ARBA00023125"/>
    </source>
</evidence>
<evidence type="ECO:0000256" key="1">
    <source>
        <dbReference type="ARBA" id="ARBA00023015"/>
    </source>
</evidence>
<keyword evidence="2" id="KW-0238">DNA-binding</keyword>
<evidence type="ECO:0000259" key="4">
    <source>
        <dbReference type="PROSITE" id="PS50932"/>
    </source>
</evidence>
<dbReference type="PANTHER" id="PTHR30146">
    <property type="entry name" value="LACI-RELATED TRANSCRIPTIONAL REPRESSOR"/>
    <property type="match status" value="1"/>
</dbReference>
<feature type="domain" description="HTH lacI-type" evidence="4">
    <location>
        <begin position="17"/>
        <end position="71"/>
    </location>
</feature>
<evidence type="ECO:0000313" key="6">
    <source>
        <dbReference type="Proteomes" id="UP000199630"/>
    </source>
</evidence>
<keyword evidence="1" id="KW-0805">Transcription regulation</keyword>
<dbReference type="EMBL" id="FORH01000003">
    <property type="protein sequence ID" value="SFJ39175.1"/>
    <property type="molecule type" value="Genomic_DNA"/>
</dbReference>
<evidence type="ECO:0000256" key="3">
    <source>
        <dbReference type="ARBA" id="ARBA00023163"/>
    </source>
</evidence>
<dbReference type="GO" id="GO:0000976">
    <property type="term" value="F:transcription cis-regulatory region binding"/>
    <property type="evidence" value="ECO:0007669"/>
    <property type="project" value="TreeGrafter"/>
</dbReference>
<accession>A0A1I3QZ69</accession>
<dbReference type="Proteomes" id="UP000199630">
    <property type="component" value="Unassembled WGS sequence"/>
</dbReference>
<protein>
    <submittedName>
        <fullName evidence="5">Transcriptional regulator, LacI family</fullName>
    </submittedName>
</protein>
<dbReference type="AlphaFoldDB" id="A0A1I3QZ69"/>
<dbReference type="STRING" id="588602.SAMN04487991_2017"/>
<dbReference type="Pfam" id="PF13377">
    <property type="entry name" value="Peripla_BP_3"/>
    <property type="match status" value="1"/>
</dbReference>
<organism evidence="5 6">
    <name type="scientific">Celeribacter neptunius</name>
    <dbReference type="NCBI Taxonomy" id="588602"/>
    <lineage>
        <taxon>Bacteria</taxon>
        <taxon>Pseudomonadati</taxon>
        <taxon>Pseudomonadota</taxon>
        <taxon>Alphaproteobacteria</taxon>
        <taxon>Rhodobacterales</taxon>
        <taxon>Roseobacteraceae</taxon>
        <taxon>Celeribacter</taxon>
    </lineage>
</organism>
<dbReference type="InterPro" id="IPR028082">
    <property type="entry name" value="Peripla_BP_I"/>
</dbReference>
<proteinExistence type="predicted"/>
<dbReference type="Pfam" id="PF00356">
    <property type="entry name" value="LacI"/>
    <property type="match status" value="1"/>
</dbReference>
<keyword evidence="3" id="KW-0804">Transcription</keyword>
<dbReference type="SUPFAM" id="SSF53822">
    <property type="entry name" value="Periplasmic binding protein-like I"/>
    <property type="match status" value="1"/>
</dbReference>
<dbReference type="PROSITE" id="PS50932">
    <property type="entry name" value="HTH_LACI_2"/>
    <property type="match status" value="1"/>
</dbReference>
<dbReference type="PANTHER" id="PTHR30146:SF109">
    <property type="entry name" value="HTH-TYPE TRANSCRIPTIONAL REGULATOR GALS"/>
    <property type="match status" value="1"/>
</dbReference>
<dbReference type="SUPFAM" id="SSF47413">
    <property type="entry name" value="lambda repressor-like DNA-binding domains"/>
    <property type="match status" value="1"/>
</dbReference>
<dbReference type="InterPro" id="IPR000843">
    <property type="entry name" value="HTH_LacI"/>
</dbReference>
<sequence>MRTDTKMDRRSRDNARVTITDLSQALSLTKGTVSRALNGYPDISETTRVRVERAAQAMGYRPLSHAQAIKTGRSCSLGLVVELSEHDAHRPFLAEFLAGLTQAASKEGWTLTVATSENESDTLKIMRDLVQDHKADGFILPRVLWQDPRIAFLDREEIPFICYGRPKDHKEMSYFDVASETSMRDAVAWLAGLGHTRIAYIGSSTHYAYSHLRREGYLAGLLEAGIDAAPELISEGALSPDEAAQATRRLLALELPPTAILCATDTLARGVYEVANVLGLKIGSELSVIGYDGSPEAQAMWPRLASFAVDNRKAGAALGAMFIARIRDAGVPVTQDLITADFQPGGSTGRPSMTPDQLARHMVRLSAQELSDQI</sequence>
<reference evidence="6" key="1">
    <citation type="submission" date="2016-10" db="EMBL/GenBank/DDBJ databases">
        <authorList>
            <person name="Varghese N."/>
            <person name="Submissions S."/>
        </authorList>
    </citation>
    <scope>NUCLEOTIDE SEQUENCE [LARGE SCALE GENOMIC DNA]</scope>
    <source>
        <strain evidence="6">DSM 26471</strain>
    </source>
</reference>
<dbReference type="GO" id="GO:0003700">
    <property type="term" value="F:DNA-binding transcription factor activity"/>
    <property type="evidence" value="ECO:0007669"/>
    <property type="project" value="TreeGrafter"/>
</dbReference>
<name>A0A1I3QZ69_9RHOB</name>
<keyword evidence="6" id="KW-1185">Reference proteome</keyword>
<dbReference type="InterPro" id="IPR046335">
    <property type="entry name" value="LacI/GalR-like_sensor"/>
</dbReference>